<dbReference type="Pfam" id="PF00271">
    <property type="entry name" value="Helicase_C"/>
    <property type="match status" value="1"/>
</dbReference>
<feature type="domain" description="DEAD-box RNA helicase Q" evidence="13">
    <location>
        <begin position="398"/>
        <end position="426"/>
    </location>
</feature>
<dbReference type="InterPro" id="IPR005162">
    <property type="entry name" value="Retrotrans_gag_dom"/>
</dbReference>
<comment type="subcellular location">
    <subcellularLocation>
        <location evidence="1">Nucleus</location>
    </subcellularLocation>
</comment>
<dbReference type="PROSITE" id="PS51194">
    <property type="entry name" value="HELICASE_CTER"/>
    <property type="match status" value="1"/>
</dbReference>
<dbReference type="Gene3D" id="3.40.50.300">
    <property type="entry name" value="P-loop containing nucleotide triphosphate hydrolases"/>
    <property type="match status" value="2"/>
</dbReference>
<dbReference type="PROSITE" id="PS51192">
    <property type="entry name" value="HELICASE_ATP_BIND_1"/>
    <property type="match status" value="1"/>
</dbReference>
<dbReference type="EMBL" id="CM018047">
    <property type="protein sequence ID" value="KAA8523434.1"/>
    <property type="molecule type" value="Genomic_DNA"/>
</dbReference>
<accession>A0A5J4ZZV7</accession>
<dbReference type="OrthoDB" id="10261904at2759"/>
<evidence type="ECO:0000313" key="14">
    <source>
        <dbReference type="EMBL" id="KAA8523434.1"/>
    </source>
</evidence>
<dbReference type="SMART" id="SM00490">
    <property type="entry name" value="HELICc"/>
    <property type="match status" value="1"/>
</dbReference>
<keyword evidence="2" id="KW-0547">Nucleotide-binding</keyword>
<dbReference type="AlphaFoldDB" id="A0A5J4ZZV7"/>
<dbReference type="Pfam" id="PF14244">
    <property type="entry name" value="Retrotran_gag_3"/>
    <property type="match status" value="1"/>
</dbReference>
<dbReference type="InterPro" id="IPR027417">
    <property type="entry name" value="P-loop_NTPase"/>
</dbReference>
<dbReference type="CDD" id="cd18787">
    <property type="entry name" value="SF2_C_DEAD"/>
    <property type="match status" value="1"/>
</dbReference>
<name>A0A5J4ZZV7_9ASTE</name>
<gene>
    <name evidence="14" type="ORF">F0562_009857</name>
</gene>
<sequence>MATESTNSSVNTNSSINTNPKDPSSPYFLNPNDGPATLLTNHLLTAENYHSWARTVRRSLRIKKKLGFIDGTFLEPSSTDALLEPWLECNDMVVTWLQNAMSLEIKNSVVYVETAHELWLELEQRFAQNNGPRIYELKQSIHNITQGDDSVSLYFSKLKSLFDELLNFELIPSCTCGAMKPVLENQQRDWMMKFLMGLNESFSNIKAQIVLLKPTPSLSEVYALVQQEEKRKQISTLPNLHDTLALATKTHYPSSRDIPKSFGSQRRDKLFCTFCKVSGHSLDKCFKANPNLEKPTCTHCHLVGHTAERCYKLHGYPPGYKLANRSREPNPSVNQISLSNQEQISEDSPAVLTKAQYQHLIALLQSHDPQPAANQVQTIAPPPVCPSPSSMSDNEEVKSFKDLGILDQLVEACNNLGWKNPSKIQAEAIPHALEGKDLIGLAQTGSGKTGAFALPILQALLDTPQAFFGCVLSPTRELAIQIAEQFEALGSVIGVKCAVLVGGVDHVQQGIALGKRPHIVVATPGRLVDHLSNTKGFSLCTLKYLVLDEADRLLNEDFEKTIDEILNAIPRERKTYLFSATMTKKVRKLQRACLRNPVKIEAASKYSTVDTLKQQYRFIPAKYKDCYLVYILTEMSGSTSMVFTRTCDSTRLLALILRNLGLRAIPISGQMSQTKRLGALNKFKAGECNILICTDVASRGLDIPSVDMVINYDIPTNSKDYIHRVGRTARAGRSGVAISLVNQYELEWYIQIEKLIGKKLPEFPAQEEEVLLLLERVTEAKRISQMKIKETGGKRKRNGGGDDGNEEIERYSDKNGKSFKKAKKR</sequence>
<keyword evidence="5" id="KW-0067">ATP-binding</keyword>
<dbReference type="GO" id="GO:0005829">
    <property type="term" value="C:cytosol"/>
    <property type="evidence" value="ECO:0007669"/>
    <property type="project" value="TreeGrafter"/>
</dbReference>
<evidence type="ECO:0000313" key="15">
    <source>
        <dbReference type="Proteomes" id="UP000325577"/>
    </source>
</evidence>
<feature type="domain" description="Helicase ATP-binding" evidence="11">
    <location>
        <begin position="429"/>
        <end position="600"/>
    </location>
</feature>
<dbReference type="GO" id="GO:0003723">
    <property type="term" value="F:RNA binding"/>
    <property type="evidence" value="ECO:0007669"/>
    <property type="project" value="UniProtKB-KW"/>
</dbReference>
<dbReference type="InterPro" id="IPR029472">
    <property type="entry name" value="Copia-like_N"/>
</dbReference>
<dbReference type="InterPro" id="IPR000629">
    <property type="entry name" value="RNA-helicase_DEAD-box_CS"/>
</dbReference>
<keyword evidence="6" id="KW-0694">RNA-binding</keyword>
<evidence type="ECO:0000259" key="11">
    <source>
        <dbReference type="PROSITE" id="PS51192"/>
    </source>
</evidence>
<dbReference type="InterPro" id="IPR011545">
    <property type="entry name" value="DEAD/DEAH_box_helicase_dom"/>
</dbReference>
<reference evidence="14 15" key="1">
    <citation type="submission" date="2019-09" db="EMBL/GenBank/DDBJ databases">
        <title>A chromosome-level genome assembly of the Chinese tupelo Nyssa sinensis.</title>
        <authorList>
            <person name="Yang X."/>
            <person name="Kang M."/>
            <person name="Yang Y."/>
            <person name="Xiong H."/>
            <person name="Wang M."/>
            <person name="Zhang Z."/>
            <person name="Wang Z."/>
            <person name="Wu H."/>
            <person name="Ma T."/>
            <person name="Liu J."/>
            <person name="Xi Z."/>
        </authorList>
    </citation>
    <scope>NUCLEOTIDE SEQUENCE [LARGE SCALE GENOMIC DNA]</scope>
    <source>
        <strain evidence="14">J267</strain>
        <tissue evidence="14">Leaf</tissue>
    </source>
</reference>
<protein>
    <recommendedName>
        <fullName evidence="16">RNA helicase</fullName>
    </recommendedName>
</protein>
<keyword evidence="3" id="KW-0378">Hydrolase</keyword>
<evidence type="ECO:0000256" key="4">
    <source>
        <dbReference type="ARBA" id="ARBA00022806"/>
    </source>
</evidence>
<dbReference type="PANTHER" id="PTHR47959">
    <property type="entry name" value="ATP-DEPENDENT RNA HELICASE RHLE-RELATED"/>
    <property type="match status" value="1"/>
</dbReference>
<dbReference type="SUPFAM" id="SSF52540">
    <property type="entry name" value="P-loop containing nucleoside triphosphate hydrolases"/>
    <property type="match status" value="1"/>
</dbReference>
<evidence type="ECO:0008006" key="16">
    <source>
        <dbReference type="Google" id="ProtNLM"/>
    </source>
</evidence>
<dbReference type="Pfam" id="PF00270">
    <property type="entry name" value="DEAD"/>
    <property type="match status" value="1"/>
</dbReference>
<feature type="domain" description="Helicase C-terminal" evidence="12">
    <location>
        <begin position="627"/>
        <end position="771"/>
    </location>
</feature>
<dbReference type="InterPro" id="IPR050079">
    <property type="entry name" value="DEAD_box_RNA_helicase"/>
</dbReference>
<dbReference type="InterPro" id="IPR014014">
    <property type="entry name" value="RNA_helicase_DEAD_Q_motif"/>
</dbReference>
<dbReference type="GO" id="GO:0016787">
    <property type="term" value="F:hydrolase activity"/>
    <property type="evidence" value="ECO:0007669"/>
    <property type="project" value="UniProtKB-KW"/>
</dbReference>
<organism evidence="14 15">
    <name type="scientific">Nyssa sinensis</name>
    <dbReference type="NCBI Taxonomy" id="561372"/>
    <lineage>
        <taxon>Eukaryota</taxon>
        <taxon>Viridiplantae</taxon>
        <taxon>Streptophyta</taxon>
        <taxon>Embryophyta</taxon>
        <taxon>Tracheophyta</taxon>
        <taxon>Spermatophyta</taxon>
        <taxon>Magnoliopsida</taxon>
        <taxon>eudicotyledons</taxon>
        <taxon>Gunneridae</taxon>
        <taxon>Pentapetalae</taxon>
        <taxon>asterids</taxon>
        <taxon>Cornales</taxon>
        <taxon>Nyssaceae</taxon>
        <taxon>Nyssa</taxon>
    </lineage>
</organism>
<dbReference type="PROSITE" id="PS51195">
    <property type="entry name" value="Q_MOTIF"/>
    <property type="match status" value="1"/>
</dbReference>
<dbReference type="InterPro" id="IPR014001">
    <property type="entry name" value="Helicase_ATP-bd"/>
</dbReference>
<feature type="region of interest" description="Disordered" evidence="10">
    <location>
        <begin position="1"/>
        <end position="31"/>
    </location>
</feature>
<dbReference type="Proteomes" id="UP000325577">
    <property type="component" value="Linkage Group LG4"/>
</dbReference>
<evidence type="ECO:0000256" key="5">
    <source>
        <dbReference type="ARBA" id="ARBA00022840"/>
    </source>
</evidence>
<evidence type="ECO:0000256" key="3">
    <source>
        <dbReference type="ARBA" id="ARBA00022801"/>
    </source>
</evidence>
<dbReference type="GO" id="GO:0005524">
    <property type="term" value="F:ATP binding"/>
    <property type="evidence" value="ECO:0007669"/>
    <property type="project" value="UniProtKB-KW"/>
</dbReference>
<dbReference type="CDD" id="cd17954">
    <property type="entry name" value="DEADc_DDX47"/>
    <property type="match status" value="1"/>
</dbReference>
<evidence type="ECO:0000259" key="12">
    <source>
        <dbReference type="PROSITE" id="PS51194"/>
    </source>
</evidence>
<evidence type="ECO:0000256" key="9">
    <source>
        <dbReference type="PROSITE-ProRule" id="PRU00552"/>
    </source>
</evidence>
<evidence type="ECO:0000256" key="8">
    <source>
        <dbReference type="ARBA" id="ARBA00024350"/>
    </source>
</evidence>
<dbReference type="GO" id="GO:0003724">
    <property type="term" value="F:RNA helicase activity"/>
    <property type="evidence" value="ECO:0007669"/>
    <property type="project" value="InterPro"/>
</dbReference>
<keyword evidence="7" id="KW-0539">Nucleus</keyword>
<evidence type="ECO:0000256" key="6">
    <source>
        <dbReference type="ARBA" id="ARBA00022884"/>
    </source>
</evidence>
<feature type="compositionally biased region" description="Basic and acidic residues" evidence="10">
    <location>
        <begin position="807"/>
        <end position="816"/>
    </location>
</feature>
<evidence type="ECO:0000256" key="2">
    <source>
        <dbReference type="ARBA" id="ARBA00022741"/>
    </source>
</evidence>
<keyword evidence="4" id="KW-0347">Helicase</keyword>
<dbReference type="PANTHER" id="PTHR47959:SF24">
    <property type="entry name" value="ATP-DEPENDENT RNA HELICASE"/>
    <property type="match status" value="1"/>
</dbReference>
<evidence type="ECO:0000256" key="7">
    <source>
        <dbReference type="ARBA" id="ARBA00023242"/>
    </source>
</evidence>
<evidence type="ECO:0000259" key="13">
    <source>
        <dbReference type="PROSITE" id="PS51195"/>
    </source>
</evidence>
<proteinExistence type="inferred from homology"/>
<dbReference type="Pfam" id="PF03732">
    <property type="entry name" value="Retrotrans_gag"/>
    <property type="match status" value="1"/>
</dbReference>
<evidence type="ECO:0000256" key="10">
    <source>
        <dbReference type="SAM" id="MobiDB-lite"/>
    </source>
</evidence>
<feature type="compositionally biased region" description="Low complexity" evidence="10">
    <location>
        <begin position="1"/>
        <end position="19"/>
    </location>
</feature>
<keyword evidence="15" id="KW-1185">Reference proteome</keyword>
<comment type="similarity">
    <text evidence="8">Belongs to the DEAD box helicase family. DDX47/RRP3 subfamily.</text>
</comment>
<dbReference type="InterPro" id="IPR044765">
    <property type="entry name" value="DDX47/Rrp3_DEADc"/>
</dbReference>
<dbReference type="PROSITE" id="PS00039">
    <property type="entry name" value="DEAD_ATP_HELICASE"/>
    <property type="match status" value="1"/>
</dbReference>
<dbReference type="SMART" id="SM00487">
    <property type="entry name" value="DEXDc"/>
    <property type="match status" value="1"/>
</dbReference>
<feature type="region of interest" description="Disordered" evidence="10">
    <location>
        <begin position="785"/>
        <end position="825"/>
    </location>
</feature>
<dbReference type="GO" id="GO:0005634">
    <property type="term" value="C:nucleus"/>
    <property type="evidence" value="ECO:0007669"/>
    <property type="project" value="UniProtKB-SubCell"/>
</dbReference>
<evidence type="ECO:0000256" key="1">
    <source>
        <dbReference type="ARBA" id="ARBA00004123"/>
    </source>
</evidence>
<dbReference type="InterPro" id="IPR001650">
    <property type="entry name" value="Helicase_C-like"/>
</dbReference>
<feature type="short sequence motif" description="Q motif" evidence="9">
    <location>
        <begin position="398"/>
        <end position="426"/>
    </location>
</feature>